<gene>
    <name evidence="9" type="ordered locus">Srot_2160</name>
</gene>
<feature type="active site" description="Proton acceptor" evidence="4">
    <location>
        <position position="436"/>
    </location>
</feature>
<dbReference type="InterPro" id="IPR050521">
    <property type="entry name" value="3-ketoacyl-CoA_Thiolase"/>
</dbReference>
<dbReference type="PIRSF" id="PIRSF000429">
    <property type="entry name" value="Ac-CoA_Ac_transf"/>
    <property type="match status" value="1"/>
</dbReference>
<dbReference type="eggNOG" id="COG0183">
    <property type="taxonomic scope" value="Bacteria"/>
</dbReference>
<feature type="active site" description="Proton acceptor" evidence="4">
    <location>
        <position position="406"/>
    </location>
</feature>
<dbReference type="InterPro" id="IPR020616">
    <property type="entry name" value="Thiolase_N"/>
</dbReference>
<evidence type="ECO:0000256" key="4">
    <source>
        <dbReference type="PIRSR" id="PIRSR000429-1"/>
    </source>
</evidence>
<evidence type="ECO:0000256" key="1">
    <source>
        <dbReference type="ARBA" id="ARBA00010982"/>
    </source>
</evidence>
<feature type="domain" description="Thiolase C-terminal" evidence="8">
    <location>
        <begin position="308"/>
        <end position="449"/>
    </location>
</feature>
<dbReference type="HOGENOM" id="CLU_031026_2_0_11"/>
<accession>D6Z9U2</accession>
<dbReference type="NCBIfam" id="NF006740">
    <property type="entry name" value="PRK09268.1"/>
    <property type="match status" value="1"/>
</dbReference>
<evidence type="ECO:0000256" key="6">
    <source>
        <dbReference type="SAM" id="MobiDB-lite"/>
    </source>
</evidence>
<dbReference type="NCBIfam" id="TIGR01930">
    <property type="entry name" value="AcCoA-C-Actrans"/>
    <property type="match status" value="1"/>
</dbReference>
<feature type="domain" description="Thiolase N-terminal" evidence="7">
    <location>
        <begin position="31"/>
        <end position="297"/>
    </location>
</feature>
<dbReference type="GO" id="GO:0003988">
    <property type="term" value="F:acetyl-CoA C-acyltransferase activity"/>
    <property type="evidence" value="ECO:0007669"/>
    <property type="project" value="UniProtKB-EC"/>
</dbReference>
<dbReference type="InterPro" id="IPR002155">
    <property type="entry name" value="Thiolase"/>
</dbReference>
<dbReference type="AlphaFoldDB" id="D6Z9U2"/>
<evidence type="ECO:0000313" key="9">
    <source>
        <dbReference type="EMBL" id="ADG98612.1"/>
    </source>
</evidence>
<dbReference type="STRING" id="640132.Srot_2160"/>
<dbReference type="OrthoDB" id="1402717at2"/>
<dbReference type="KEGG" id="srt:Srot_2160"/>
<dbReference type="RefSeq" id="WP_013139062.1">
    <property type="nucleotide sequence ID" value="NC_014168.1"/>
</dbReference>
<comment type="similarity">
    <text evidence="1 5">Belongs to the thiolase-like superfamily. Thiolase family.</text>
</comment>
<sequence length="449" mass="47067">MATTASTSQRRTRSRSNPAPQTGGAKLGRPVAIVGGNRTPFARAFTAYKDSNVLDLLTAALQGLVNRFELHGEQLGAVVGGGVAKDPAYFNLTREAVLSSGLSPYTPTWDVQQACGTSLRATADVASDIALGRYEAGVGSGVDSYSIPAAGIPEGLIKIGQRLQTAKTLKDRLKLVGSLRPGSFAMQMSAGERRTGLTMGESAAITSKKFGVTRQEQDELALASHKNLAAAYERGFFDDLITPYHGLVRDNNLRADVTLEKLGKLKPVFGVRAGDATMTAGNSTPFTDGAAAVLLSTDEWAAERGLPVLAHLVDVEVAAVDYVSGADGLLMAPSYAVPRLLARNGLTLQDFDVYEIHEAFASVVIAHLKAWASDEYCKEKLGLDGALGEIDRSKLNTVGSSLAIGHPFGATGARVVAQVAKQLAERGSGRALVSICAAGGLGITAILER</sequence>
<dbReference type="Pfam" id="PF00108">
    <property type="entry name" value="Thiolase_N"/>
    <property type="match status" value="1"/>
</dbReference>
<keyword evidence="10" id="KW-1185">Reference proteome</keyword>
<dbReference type="CDD" id="cd00751">
    <property type="entry name" value="thiolase"/>
    <property type="match status" value="1"/>
</dbReference>
<keyword evidence="2 5" id="KW-0808">Transferase</keyword>
<dbReference type="GO" id="GO:0005829">
    <property type="term" value="C:cytosol"/>
    <property type="evidence" value="ECO:0007669"/>
    <property type="project" value="TreeGrafter"/>
</dbReference>
<reference evidence="9 10" key="1">
    <citation type="journal article" date="2010" name="Stand. Genomic Sci.">
        <title>Complete genome sequence of Segniliparus rotundus type strain (CDC 1076).</title>
        <authorList>
            <person name="Sikorski J."/>
            <person name="Lapidus A."/>
            <person name="Copeland A."/>
            <person name="Misra M."/>
            <person name="Glavina Del Rio T."/>
            <person name="Nolan M."/>
            <person name="Lucas S."/>
            <person name="Chen F."/>
            <person name="Tice H."/>
            <person name="Cheng J.F."/>
            <person name="Jando M."/>
            <person name="Schneider S."/>
            <person name="Bruce D."/>
            <person name="Goodwin L."/>
            <person name="Pitluck S."/>
            <person name="Liolios K."/>
            <person name="Mikhailova N."/>
            <person name="Pati A."/>
            <person name="Ivanova N."/>
            <person name="Mavromatis K."/>
            <person name="Chen A."/>
            <person name="Palaniappan K."/>
            <person name="Chertkov O."/>
            <person name="Land M."/>
            <person name="Hauser L."/>
            <person name="Chang Y.J."/>
            <person name="Jeffries C.D."/>
            <person name="Brettin T."/>
            <person name="Detter J.C."/>
            <person name="Han C."/>
            <person name="Rohde M."/>
            <person name="Goker M."/>
            <person name="Bristow J."/>
            <person name="Eisen J.A."/>
            <person name="Markowitz V."/>
            <person name="Hugenholtz P."/>
            <person name="Kyrpides N.C."/>
            <person name="Klenk H.P."/>
        </authorList>
    </citation>
    <scope>NUCLEOTIDE SEQUENCE [LARGE SCALE GENOMIC DNA]</scope>
    <source>
        <strain evidence="10">ATCC BAA-972 / CDC 1076 / CIP 108378 / DSM 44985 / JCM 13578</strain>
    </source>
</reference>
<feature type="active site" description="Acyl-thioester intermediate" evidence="4">
    <location>
        <position position="115"/>
    </location>
</feature>
<dbReference type="Gene3D" id="3.40.47.10">
    <property type="match status" value="1"/>
</dbReference>
<name>D6Z9U2_SEGRD</name>
<evidence type="ECO:0000256" key="3">
    <source>
        <dbReference type="ARBA" id="ARBA00023315"/>
    </source>
</evidence>
<evidence type="ECO:0000256" key="2">
    <source>
        <dbReference type="ARBA" id="ARBA00022679"/>
    </source>
</evidence>
<dbReference type="Proteomes" id="UP000002247">
    <property type="component" value="Chromosome"/>
</dbReference>
<dbReference type="PANTHER" id="PTHR42689:SF1">
    <property type="entry name" value="ACETYL-COA ACYLTRANSFERASE FADA2 (3-KETOACYL-COA THIOLASE) (BETA-KETOTHIOLASE)-RELATED"/>
    <property type="match status" value="1"/>
</dbReference>
<dbReference type="InterPro" id="IPR016039">
    <property type="entry name" value="Thiolase-like"/>
</dbReference>
<dbReference type="Pfam" id="PF02803">
    <property type="entry name" value="Thiolase_C"/>
    <property type="match status" value="1"/>
</dbReference>
<evidence type="ECO:0000259" key="7">
    <source>
        <dbReference type="Pfam" id="PF00108"/>
    </source>
</evidence>
<dbReference type="InterPro" id="IPR020617">
    <property type="entry name" value="Thiolase_C"/>
</dbReference>
<evidence type="ECO:0000256" key="5">
    <source>
        <dbReference type="RuleBase" id="RU003557"/>
    </source>
</evidence>
<protein>
    <submittedName>
        <fullName evidence="9">Acetyl-CoA acetyltransferase</fullName>
        <ecNumber evidence="9">2.3.1.16</ecNumber>
    </submittedName>
</protein>
<dbReference type="PANTHER" id="PTHR42689">
    <property type="entry name" value="ACETYL-COA ACYLTRANSFERASE FADA2 (3-KETOACYL-COA THIOLASE) (BETA-KETOTHIOLASE)-RELATED"/>
    <property type="match status" value="1"/>
</dbReference>
<dbReference type="EMBL" id="CP001958">
    <property type="protein sequence ID" value="ADG98612.1"/>
    <property type="molecule type" value="Genomic_DNA"/>
</dbReference>
<dbReference type="EC" id="2.3.1.16" evidence="9"/>
<evidence type="ECO:0000259" key="8">
    <source>
        <dbReference type="Pfam" id="PF02803"/>
    </source>
</evidence>
<organism evidence="9 10">
    <name type="scientific">Segniliparus rotundus (strain ATCC BAA-972 / CDC 1076 / CIP 108378 / DSM 44985 / JCM 13578)</name>
    <dbReference type="NCBI Taxonomy" id="640132"/>
    <lineage>
        <taxon>Bacteria</taxon>
        <taxon>Bacillati</taxon>
        <taxon>Actinomycetota</taxon>
        <taxon>Actinomycetes</taxon>
        <taxon>Mycobacteriales</taxon>
        <taxon>Segniliparaceae</taxon>
        <taxon>Segniliparus</taxon>
    </lineage>
</organism>
<evidence type="ECO:0000313" key="10">
    <source>
        <dbReference type="Proteomes" id="UP000002247"/>
    </source>
</evidence>
<keyword evidence="3 5" id="KW-0012">Acyltransferase</keyword>
<dbReference type="SUPFAM" id="SSF53901">
    <property type="entry name" value="Thiolase-like"/>
    <property type="match status" value="2"/>
</dbReference>
<proteinExistence type="inferred from homology"/>
<feature type="region of interest" description="Disordered" evidence="6">
    <location>
        <begin position="1"/>
        <end position="29"/>
    </location>
</feature>